<feature type="region of interest" description="Disordered" evidence="1">
    <location>
        <begin position="116"/>
        <end position="154"/>
    </location>
</feature>
<feature type="compositionally biased region" description="Basic and acidic residues" evidence="1">
    <location>
        <begin position="116"/>
        <end position="132"/>
    </location>
</feature>
<feature type="compositionally biased region" description="Acidic residues" evidence="1">
    <location>
        <begin position="350"/>
        <end position="364"/>
    </location>
</feature>
<feature type="compositionally biased region" description="Acidic residues" evidence="1">
    <location>
        <begin position="463"/>
        <end position="482"/>
    </location>
</feature>
<feature type="compositionally biased region" description="Basic and acidic residues" evidence="1">
    <location>
        <begin position="603"/>
        <end position="615"/>
    </location>
</feature>
<reference evidence="2 3" key="1">
    <citation type="submission" date="2016-10" db="EMBL/GenBank/DDBJ databases">
        <authorList>
            <person name="de Groot N.N."/>
        </authorList>
    </citation>
    <scope>NUCLEOTIDE SEQUENCE [LARGE SCALE GENOMIC DNA]</scope>
    <source>
        <strain evidence="2 3">DSM 14858</strain>
    </source>
</reference>
<feature type="compositionally biased region" description="Acidic residues" evidence="1">
    <location>
        <begin position="195"/>
        <end position="215"/>
    </location>
</feature>
<evidence type="ECO:0000256" key="1">
    <source>
        <dbReference type="SAM" id="MobiDB-lite"/>
    </source>
</evidence>
<feature type="compositionally biased region" description="Acidic residues" evidence="1">
    <location>
        <begin position="443"/>
        <end position="454"/>
    </location>
</feature>
<organism evidence="2 3">
    <name type="scientific">Jannaschia helgolandensis</name>
    <dbReference type="NCBI Taxonomy" id="188906"/>
    <lineage>
        <taxon>Bacteria</taxon>
        <taxon>Pseudomonadati</taxon>
        <taxon>Pseudomonadota</taxon>
        <taxon>Alphaproteobacteria</taxon>
        <taxon>Rhodobacterales</taxon>
        <taxon>Roseobacteraceae</taxon>
        <taxon>Jannaschia</taxon>
    </lineage>
</organism>
<feature type="region of interest" description="Disordered" evidence="1">
    <location>
        <begin position="184"/>
        <end position="215"/>
    </location>
</feature>
<feature type="compositionally biased region" description="Basic and acidic residues" evidence="1">
    <location>
        <begin position="483"/>
        <end position="497"/>
    </location>
</feature>
<evidence type="ECO:0000313" key="2">
    <source>
        <dbReference type="EMBL" id="SEL71724.1"/>
    </source>
</evidence>
<gene>
    <name evidence="2" type="ORF">SAMN04488526_3350</name>
</gene>
<name>A0A1H7SJ54_9RHOB</name>
<dbReference type="PROSITE" id="PS51257">
    <property type="entry name" value="PROKAR_LIPOPROTEIN"/>
    <property type="match status" value="1"/>
</dbReference>
<feature type="region of interest" description="Disordered" evidence="1">
    <location>
        <begin position="443"/>
        <end position="649"/>
    </location>
</feature>
<feature type="compositionally biased region" description="Acidic residues" evidence="1">
    <location>
        <begin position="302"/>
        <end position="325"/>
    </location>
</feature>
<dbReference type="STRING" id="188906.SAMN04488526_3350"/>
<protein>
    <recommendedName>
        <fullName evidence="4">Lipoprotein</fullName>
    </recommendedName>
</protein>
<keyword evidence="3" id="KW-1185">Reference proteome</keyword>
<evidence type="ECO:0000313" key="3">
    <source>
        <dbReference type="Proteomes" id="UP000199283"/>
    </source>
</evidence>
<dbReference type="OrthoDB" id="7798282at2"/>
<dbReference type="AlphaFoldDB" id="A0A1H7SJ54"/>
<feature type="region of interest" description="Disordered" evidence="1">
    <location>
        <begin position="274"/>
        <end position="330"/>
    </location>
</feature>
<dbReference type="EMBL" id="FNZQ01000008">
    <property type="protein sequence ID" value="SEL71724.1"/>
    <property type="molecule type" value="Genomic_DNA"/>
</dbReference>
<dbReference type="Proteomes" id="UP000199283">
    <property type="component" value="Unassembled WGS sequence"/>
</dbReference>
<feature type="region of interest" description="Disordered" evidence="1">
    <location>
        <begin position="345"/>
        <end position="375"/>
    </location>
</feature>
<proteinExistence type="predicted"/>
<sequence length="754" mass="79817">MVPDKKILTVAYGTFSCTLEGFDDPFSTMTGIAEYFRDLAADDRFFGAEPPTPDMAMLRMIAETRAKQSVEAKPEDGGILLRPSALPAADAVSAAFDAREAPADIAAMVLADKAEAVSEADATEKDDVATEDRGDEIDTGQDDAPEADTVSAGPDEDAVQADVADASDSVAAKLARIRGVVEADRQSSAVYAEDEHADDMMDDASYEDDGYDDAPMADDTLAAAFAADALDDLPTDATVEDDGSEEADGEDTMAADLAAILSSDLDKPAEIEPTEEAIEPAAPETVITEDSTPVEAAGSGTETDDQENDAQVEDDTDPSNGEEAEAAVPRRIRIRKIRRAEAAAKRAAEEDAAVVETTELEAEDASSVQAAPPEVAEDVAASDEDEGDELMAELAAIEAELTLDPINATGETAIPATEKAATQNAADEDDDLMAELAAIRLDEGDDLTAEDENDGIVSSILGMDDEDDDADLVAALQDDDAEHDAVIKDSAPKHDDPVVENAEEDLAHPVAENDPSSESGGDLVEDEEERAAVPSDPDMERLFAATDSRLSGEDTSRRHANISHLKAAVAARRADGPVETQDQDDTGAYRADLASTVRPRRKVPAEGRSTPRPERPAPLVLVSEQRVEDATPAAEPAPVQPRRAPRTAEMEVRDDALMGAEDFEAFAADVGASDLADILEAAAVYSAKVMGQDNFSRPRLLHLAAEAVDDLSREDGLRGFGQLLRDGTIRKVSRGTFALATDSRYSDQAERRAG</sequence>
<accession>A0A1H7SJ54</accession>
<evidence type="ECO:0008006" key="4">
    <source>
        <dbReference type="Google" id="ProtNLM"/>
    </source>
</evidence>
<feature type="compositionally biased region" description="Acidic residues" evidence="1">
    <location>
        <begin position="133"/>
        <end position="146"/>
    </location>
</feature>
<dbReference type="RefSeq" id="WP_092764931.1">
    <property type="nucleotide sequence ID" value="NZ_FNZQ01000008.1"/>
</dbReference>
<feature type="region of interest" description="Disordered" evidence="1">
    <location>
        <begin position="232"/>
        <end position="251"/>
    </location>
</feature>